<gene>
    <name evidence="3" type="ORF">HNR12_002817</name>
</gene>
<keyword evidence="2" id="KW-1133">Transmembrane helix</keyword>
<evidence type="ECO:0000256" key="2">
    <source>
        <dbReference type="SAM" id="Phobius"/>
    </source>
</evidence>
<feature type="transmembrane region" description="Helical" evidence="2">
    <location>
        <begin position="15"/>
        <end position="36"/>
    </location>
</feature>
<dbReference type="RefSeq" id="WP_179767885.1">
    <property type="nucleotide sequence ID" value="NZ_JACCFO010000001.1"/>
</dbReference>
<dbReference type="EMBL" id="JACCFO010000001">
    <property type="protein sequence ID" value="NYI96540.1"/>
    <property type="molecule type" value="Genomic_DNA"/>
</dbReference>
<comment type="caution">
    <text evidence="3">The sequence shown here is derived from an EMBL/GenBank/DDBJ whole genome shotgun (WGS) entry which is preliminary data.</text>
</comment>
<proteinExistence type="predicted"/>
<evidence type="ECO:0000256" key="1">
    <source>
        <dbReference type="SAM" id="MobiDB-lite"/>
    </source>
</evidence>
<keyword evidence="2" id="KW-0812">Transmembrane</keyword>
<name>A0A853BNE4_9ACTN</name>
<reference evidence="3 4" key="1">
    <citation type="submission" date="2020-07" db="EMBL/GenBank/DDBJ databases">
        <title>Sequencing the genomes of 1000 actinobacteria strains.</title>
        <authorList>
            <person name="Klenk H.-P."/>
        </authorList>
    </citation>
    <scope>NUCLEOTIDE SEQUENCE [LARGE SCALE GENOMIC DNA]</scope>
    <source>
        <strain evidence="3 4">DSM 45927</strain>
    </source>
</reference>
<organism evidence="3 4">
    <name type="scientific">Streptomonospora nanhaiensis</name>
    <dbReference type="NCBI Taxonomy" id="1323731"/>
    <lineage>
        <taxon>Bacteria</taxon>
        <taxon>Bacillati</taxon>
        <taxon>Actinomycetota</taxon>
        <taxon>Actinomycetes</taxon>
        <taxon>Streptosporangiales</taxon>
        <taxon>Nocardiopsidaceae</taxon>
        <taxon>Streptomonospora</taxon>
    </lineage>
</organism>
<feature type="region of interest" description="Disordered" evidence="1">
    <location>
        <begin position="129"/>
        <end position="160"/>
    </location>
</feature>
<keyword evidence="4" id="KW-1185">Reference proteome</keyword>
<evidence type="ECO:0000313" key="3">
    <source>
        <dbReference type="EMBL" id="NYI96540.1"/>
    </source>
</evidence>
<feature type="compositionally biased region" description="Basic and acidic residues" evidence="1">
    <location>
        <begin position="130"/>
        <end position="146"/>
    </location>
</feature>
<dbReference type="Proteomes" id="UP000575985">
    <property type="component" value="Unassembled WGS sequence"/>
</dbReference>
<evidence type="ECO:0000313" key="4">
    <source>
        <dbReference type="Proteomes" id="UP000575985"/>
    </source>
</evidence>
<keyword evidence="2" id="KW-0472">Membrane</keyword>
<sequence length="160" mass="18228">MGDLFNALFGQGANVSLFGSVIALNVVVNTLVFGALRARVERANQKDRLGMHLEEAELNEPKRRTLLQKARNRVLELRREDLLESYIPGWQAVTDFAAQKVNFLGTLLGQWLGPRTPFSQESMRQYYRTKKGDPDGLRREAQRHMADLPGYNTRQTTPKL</sequence>
<protein>
    <submittedName>
        <fullName evidence="3">Uncharacterized protein</fullName>
    </submittedName>
</protein>
<accession>A0A853BNE4</accession>
<dbReference type="AlphaFoldDB" id="A0A853BNE4"/>